<protein>
    <submittedName>
        <fullName evidence="2">Filamentous_hemagglutinin N-terminal domain-containing protein</fullName>
    </submittedName>
</protein>
<dbReference type="Gene3D" id="2.160.20.110">
    <property type="match status" value="1"/>
</dbReference>
<keyword evidence="3" id="KW-1185">Reference proteome</keyword>
<evidence type="ECO:0000313" key="3">
    <source>
        <dbReference type="Proteomes" id="UP001642409"/>
    </source>
</evidence>
<evidence type="ECO:0000256" key="1">
    <source>
        <dbReference type="SAM" id="SignalP"/>
    </source>
</evidence>
<organism evidence="2 3">
    <name type="scientific">Hexamita inflata</name>
    <dbReference type="NCBI Taxonomy" id="28002"/>
    <lineage>
        <taxon>Eukaryota</taxon>
        <taxon>Metamonada</taxon>
        <taxon>Diplomonadida</taxon>
        <taxon>Hexamitidae</taxon>
        <taxon>Hexamitinae</taxon>
        <taxon>Hexamita</taxon>
    </lineage>
</organism>
<dbReference type="EMBL" id="CAXDID020000105">
    <property type="protein sequence ID" value="CAL6027674.1"/>
    <property type="molecule type" value="Genomic_DNA"/>
</dbReference>
<evidence type="ECO:0000313" key="2">
    <source>
        <dbReference type="EMBL" id="CAL6027674.1"/>
    </source>
</evidence>
<feature type="chain" id="PRO_5045197695" evidence="1">
    <location>
        <begin position="17"/>
        <end position="1090"/>
    </location>
</feature>
<reference evidence="2 3" key="1">
    <citation type="submission" date="2024-07" db="EMBL/GenBank/DDBJ databases">
        <authorList>
            <person name="Akdeniz Z."/>
        </authorList>
    </citation>
    <scope>NUCLEOTIDE SEQUENCE [LARGE SCALE GENOMIC DNA]</scope>
</reference>
<comment type="caution">
    <text evidence="2">The sequence shown here is derived from an EMBL/GenBank/DDBJ whole genome shotgun (WGS) entry which is preliminary data.</text>
</comment>
<gene>
    <name evidence="2" type="ORF">HINF_LOCUS31439</name>
</gene>
<proteinExistence type="predicted"/>
<name>A0ABP1J006_9EUKA</name>
<dbReference type="Proteomes" id="UP001642409">
    <property type="component" value="Unassembled WGS sequence"/>
</dbReference>
<accession>A0ABP1J006</accession>
<sequence length="1090" mass="118110">MFLMLVSTIMFKVILCMSMSNKISQLTYNSQICRNKVFRNAQDINYCVKEYSLSSRIYTTSITQSPATAVHLSLYTSTTQNLILNLTYSMQNLPSFSLFGLTNSIQLSDSEISVIVPQALSKGSLLCFACDVTANATDFTFVASGQNVSGAVLSPLTIFQLNQSLIQFRLNGVNVGGLIMNASKTVITINICNISGYVGQQSVSGSIVCFVFEQVSLKVTNVRICANVQNIGSGSLSQTGVVAVTCLVCRDGTPAYGLCQKSLEFGKVEGDKFVCPNPFVFDGEKCQCQEGAVVNGSTCVNILASVNLLKSQQIKINSSVVELSNRTKELENATRILNTSKVQMKLDIQILQTLSNQTQNNIISNSTLLQQCIQRNYTKVENNLQVNTTVMDKRIFDNFTIQSNYIQILNATSLALHQNITELNQTIKAQNILNELLTQNLTLLNQTLIQSNKIIQQHHQVIEDLNLQAQCLNNGYSFQNTQCITNYSIMCTKPSWSCNKQVYIAIFDIKSITYYVKTSNNFTNNYVFNTTITNAYIDISDNIYSASVNPLFQSQSTFTNLKIQFGTQTLNSGSFISTQSTTIKINQMNIVSRSGSQLTVKANTQLNILSDSPTGADINNLLVNLSFARSNGNITLINNINAEFNISGYQVLGNYNSILTVAMIGINVQTATIQVNQLSFRPNTYNVGNSSSYLFGSSVSGATAFEINNLSIIIGNNANFLLLGSITTTQYNTNYYLFGGIIAYANTASTISVNNVILDSYQKFSTSFVSNSGILFGNVSSSQSNVTIKNICFQQNMTSTTTEFRCFGLIGFDYGNISIYNAIVTLYVQGAYFQEFGIVGYQSKNSQNVEIINLKTSVSVSSSSSGDYIGSVFGFEEAKNCSVQNASVIGGNVSGSQFVGGIIGDQYNNATIVNSSVQSSTVSGQNHIAGIIGSQFCNATIVNSLVNSSNISGINSVSGIIGGSQVNATILNSFVQNMNISGNATVSGIIGSQNWDSNQTIVNSRVYESKISGYLAVGGIIGLCFNKLYVTNTHITFLHISVVSEFGVVVGCDSNGTYSFINSTTTSNFVNGAKQPDCASLSNTWSISGC</sequence>
<feature type="signal peptide" evidence="1">
    <location>
        <begin position="1"/>
        <end position="16"/>
    </location>
</feature>
<keyword evidence="1" id="KW-0732">Signal</keyword>